<evidence type="ECO:0000256" key="2">
    <source>
        <dbReference type="ARBA" id="ARBA00006307"/>
    </source>
</evidence>
<keyword evidence="7" id="KW-1185">Reference proteome</keyword>
<dbReference type="InterPro" id="IPR001415">
    <property type="entry name" value="PTH/PTH-rel"/>
</dbReference>
<reference evidence="6 7" key="1">
    <citation type="submission" date="2019-08" db="EMBL/GenBank/DDBJ databases">
        <title>A chromosome-level genome assembly, high-density linkage maps, and genome scans reveal the genomic architecture of hybrid incompatibilities underlying speciation via character displacement in darters (Percidae: Etheostominae).</title>
        <authorList>
            <person name="Moran R.L."/>
            <person name="Catchen J.M."/>
            <person name="Fuller R.C."/>
        </authorList>
    </citation>
    <scope>NUCLEOTIDE SEQUENCE [LARGE SCALE GENOMIC DNA]</scope>
    <source>
        <strain evidence="6">EspeVRDwgs_2016</strain>
        <tissue evidence="6">Muscle</tissue>
    </source>
</reference>
<dbReference type="PANTHER" id="PTHR17223:SF0">
    <property type="entry name" value="PARATHYROID HORMONE-RELATED PROTEIN"/>
    <property type="match status" value="1"/>
</dbReference>
<dbReference type="InterPro" id="IPR003626">
    <property type="entry name" value="PTH-rel"/>
</dbReference>
<accession>A0A5J5DKD3</accession>
<evidence type="ECO:0000313" key="6">
    <source>
        <dbReference type="EMBL" id="KAA8593660.1"/>
    </source>
</evidence>
<dbReference type="GO" id="GO:0005576">
    <property type="term" value="C:extracellular region"/>
    <property type="evidence" value="ECO:0007669"/>
    <property type="project" value="UniProtKB-SubCell"/>
</dbReference>
<evidence type="ECO:0000256" key="1">
    <source>
        <dbReference type="ARBA" id="ARBA00004613"/>
    </source>
</evidence>
<keyword evidence="5" id="KW-0372">Hormone</keyword>
<evidence type="ECO:0008006" key="8">
    <source>
        <dbReference type="Google" id="ProtNLM"/>
    </source>
</evidence>
<dbReference type="SMART" id="SM00087">
    <property type="entry name" value="PTH"/>
    <property type="match status" value="1"/>
</dbReference>
<evidence type="ECO:0000313" key="7">
    <source>
        <dbReference type="Proteomes" id="UP000327493"/>
    </source>
</evidence>
<dbReference type="AlphaFoldDB" id="A0A5J5DKD3"/>
<evidence type="ECO:0000256" key="4">
    <source>
        <dbReference type="ARBA" id="ARBA00022685"/>
    </source>
</evidence>
<dbReference type="Proteomes" id="UP000327493">
    <property type="component" value="Chromosome 4"/>
</dbReference>
<dbReference type="GO" id="GO:0030282">
    <property type="term" value="P:bone mineralization"/>
    <property type="evidence" value="ECO:0007669"/>
    <property type="project" value="InterPro"/>
</dbReference>
<keyword evidence="4" id="KW-0165">Cleavage on pair of basic residues</keyword>
<proteinExistence type="inferred from homology"/>
<evidence type="ECO:0000256" key="3">
    <source>
        <dbReference type="ARBA" id="ARBA00022525"/>
    </source>
</evidence>
<name>A0A5J5DKD3_9PERO</name>
<dbReference type="EMBL" id="VOFY01000004">
    <property type="protein sequence ID" value="KAA8593660.1"/>
    <property type="molecule type" value="Genomic_DNA"/>
</dbReference>
<sequence length="250" mass="27782">PFCGCGGLLLDWLPSHVTPGAQHSPAIGDAEFRRSQFSNKTSVRKKELTSYPGIVAFGLLPLQSAAFHQNSFLLSDLKVRLSLTFLTPPTLTLRGTKSLVPAPSFRPRASDASPHFSLRETRPGRCCQDDCKMQMSHRPVQWLAVMLLAIFTTGQCQQNESRRAVTEHQLMHDRGRNIQSLKRLIWLSSAIEGLHTAQTRSAAFNPTKVLNLALNPKLVPAAGLPQPNRVESLMRDFFNPYLTQQPDSEA</sequence>
<gene>
    <name evidence="6" type="ORF">FQN60_009776</name>
</gene>
<comment type="similarity">
    <text evidence="2">Belongs to the parathyroid hormone family.</text>
</comment>
<dbReference type="PANTHER" id="PTHR17223">
    <property type="entry name" value="PARATHYROID HORMONE-RELATED"/>
    <property type="match status" value="1"/>
</dbReference>
<evidence type="ECO:0000256" key="5">
    <source>
        <dbReference type="ARBA" id="ARBA00022702"/>
    </source>
</evidence>
<feature type="non-terminal residue" evidence="6">
    <location>
        <position position="1"/>
    </location>
</feature>
<comment type="caution">
    <text evidence="6">The sequence shown here is derived from an EMBL/GenBank/DDBJ whole genome shotgun (WGS) entry which is preliminary data.</text>
</comment>
<organism evidence="6 7">
    <name type="scientific">Etheostoma spectabile</name>
    <name type="common">orangethroat darter</name>
    <dbReference type="NCBI Taxonomy" id="54343"/>
    <lineage>
        <taxon>Eukaryota</taxon>
        <taxon>Metazoa</taxon>
        <taxon>Chordata</taxon>
        <taxon>Craniata</taxon>
        <taxon>Vertebrata</taxon>
        <taxon>Euteleostomi</taxon>
        <taxon>Actinopterygii</taxon>
        <taxon>Neopterygii</taxon>
        <taxon>Teleostei</taxon>
        <taxon>Neoteleostei</taxon>
        <taxon>Acanthomorphata</taxon>
        <taxon>Eupercaria</taxon>
        <taxon>Perciformes</taxon>
        <taxon>Percoidei</taxon>
        <taxon>Percidae</taxon>
        <taxon>Etheostomatinae</taxon>
        <taxon>Etheostoma</taxon>
    </lineage>
</organism>
<dbReference type="Pfam" id="PF01279">
    <property type="entry name" value="Parathyroid"/>
    <property type="match status" value="1"/>
</dbReference>
<comment type="subcellular location">
    <subcellularLocation>
        <location evidence="1">Secreted</location>
    </subcellularLocation>
</comment>
<keyword evidence="3" id="KW-0964">Secreted</keyword>
<dbReference type="GO" id="GO:0005179">
    <property type="term" value="F:hormone activity"/>
    <property type="evidence" value="ECO:0007669"/>
    <property type="project" value="UniProtKB-KW"/>
</dbReference>
<protein>
    <recommendedName>
        <fullName evidence="8">Parathyroid hormone 4</fullName>
    </recommendedName>
</protein>